<evidence type="ECO:0000256" key="3">
    <source>
        <dbReference type="SAM" id="Phobius"/>
    </source>
</evidence>
<dbReference type="InterPro" id="IPR000742">
    <property type="entry name" value="EGF"/>
</dbReference>
<keyword evidence="6" id="KW-1185">Reference proteome</keyword>
<keyword evidence="1" id="KW-1015">Disulfide bond</keyword>
<evidence type="ECO:0000313" key="5">
    <source>
        <dbReference type="EMBL" id="KAL3097201.1"/>
    </source>
</evidence>
<dbReference type="PROSITE" id="PS50026">
    <property type="entry name" value="EGF_3"/>
    <property type="match status" value="1"/>
</dbReference>
<dbReference type="AlphaFoldDB" id="A0ABD2K2T6"/>
<dbReference type="Proteomes" id="UP001620626">
    <property type="component" value="Unassembled WGS sequence"/>
</dbReference>
<evidence type="ECO:0000256" key="1">
    <source>
        <dbReference type="PROSITE-ProRule" id="PRU00076"/>
    </source>
</evidence>
<sequence>MAVIESQMFATVLRRSTKSARLGEARKNRTGLLSTKTEPAQDGTGQTELAQDGTGQTELTRFAVGKFMVTTKFDEKQQQKLRETTDDAIVWRKMKIGTLWPRSFARFFPFPLNVFLPFCFTVFLFHMSFCHSSHSHRHHLTHRETHQTNSKKIECAHGAAVSGRCVCDQGFAGTWCEREMHCGTFERTSDGGCSECQPNFAGERCERILCQNGGQEAEYEQKCECRAPYSGKHCDELLTRNVYFYYNSKMSTIGPLGLIAVLPMIGIYLVCERYARKRQVRRIEKTWSEQTNQTLNTQRIEQLLKERKAPRH</sequence>
<protein>
    <recommendedName>
        <fullName evidence="4">EGF-like domain-containing protein</fullName>
    </recommendedName>
</protein>
<keyword evidence="3" id="KW-1133">Transmembrane helix</keyword>
<dbReference type="PROSITE" id="PS01186">
    <property type="entry name" value="EGF_2"/>
    <property type="match status" value="1"/>
</dbReference>
<feature type="compositionally biased region" description="Polar residues" evidence="2">
    <location>
        <begin position="31"/>
        <end position="54"/>
    </location>
</feature>
<proteinExistence type="predicted"/>
<name>A0ABD2K2T6_9BILA</name>
<feature type="transmembrane region" description="Helical" evidence="3">
    <location>
        <begin position="253"/>
        <end position="271"/>
    </location>
</feature>
<comment type="caution">
    <text evidence="1">Lacks conserved residue(s) required for the propagation of feature annotation.</text>
</comment>
<feature type="region of interest" description="Disordered" evidence="2">
    <location>
        <begin position="24"/>
        <end position="54"/>
    </location>
</feature>
<feature type="transmembrane region" description="Helical" evidence="3">
    <location>
        <begin position="104"/>
        <end position="125"/>
    </location>
</feature>
<dbReference type="PROSITE" id="PS00022">
    <property type="entry name" value="EGF_1"/>
    <property type="match status" value="1"/>
</dbReference>
<keyword evidence="1" id="KW-0245">EGF-like domain</keyword>
<gene>
    <name evidence="5" type="ORF">niasHT_030196</name>
</gene>
<keyword evidence="3" id="KW-0472">Membrane</keyword>
<dbReference type="EMBL" id="JBICBT010000846">
    <property type="protein sequence ID" value="KAL3097201.1"/>
    <property type="molecule type" value="Genomic_DNA"/>
</dbReference>
<accession>A0ABD2K2T6</accession>
<organism evidence="5 6">
    <name type="scientific">Heterodera trifolii</name>
    <dbReference type="NCBI Taxonomy" id="157864"/>
    <lineage>
        <taxon>Eukaryota</taxon>
        <taxon>Metazoa</taxon>
        <taxon>Ecdysozoa</taxon>
        <taxon>Nematoda</taxon>
        <taxon>Chromadorea</taxon>
        <taxon>Rhabditida</taxon>
        <taxon>Tylenchina</taxon>
        <taxon>Tylenchomorpha</taxon>
        <taxon>Tylenchoidea</taxon>
        <taxon>Heteroderidae</taxon>
        <taxon>Heteroderinae</taxon>
        <taxon>Heterodera</taxon>
    </lineage>
</organism>
<feature type="disulfide bond" evidence="1">
    <location>
        <begin position="225"/>
        <end position="234"/>
    </location>
</feature>
<evidence type="ECO:0000256" key="2">
    <source>
        <dbReference type="SAM" id="MobiDB-lite"/>
    </source>
</evidence>
<evidence type="ECO:0000259" key="4">
    <source>
        <dbReference type="PROSITE" id="PS50026"/>
    </source>
</evidence>
<reference evidence="5 6" key="1">
    <citation type="submission" date="2024-10" db="EMBL/GenBank/DDBJ databases">
        <authorList>
            <person name="Kim D."/>
        </authorList>
    </citation>
    <scope>NUCLEOTIDE SEQUENCE [LARGE SCALE GENOMIC DNA]</scope>
    <source>
        <strain evidence="5">BH-2024</strain>
    </source>
</reference>
<feature type="domain" description="EGF-like" evidence="4">
    <location>
        <begin position="201"/>
        <end position="235"/>
    </location>
</feature>
<keyword evidence="3" id="KW-0812">Transmembrane</keyword>
<evidence type="ECO:0000313" key="6">
    <source>
        <dbReference type="Proteomes" id="UP001620626"/>
    </source>
</evidence>
<comment type="caution">
    <text evidence="5">The sequence shown here is derived from an EMBL/GenBank/DDBJ whole genome shotgun (WGS) entry which is preliminary data.</text>
</comment>